<feature type="region of interest" description="Disordered" evidence="4">
    <location>
        <begin position="232"/>
        <end position="260"/>
    </location>
</feature>
<evidence type="ECO:0000313" key="6">
    <source>
        <dbReference type="EMBL" id="KAG7346654.1"/>
    </source>
</evidence>
<dbReference type="GO" id="GO:0003729">
    <property type="term" value="F:mRNA binding"/>
    <property type="evidence" value="ECO:0007669"/>
    <property type="project" value="TreeGrafter"/>
</dbReference>
<protein>
    <submittedName>
        <fullName evidence="6">DRG family regulatory protein, Tma46</fullName>
    </submittedName>
</protein>
<dbReference type="EMBL" id="JAGRRH010000021">
    <property type="protein sequence ID" value="KAG7346654.1"/>
    <property type="molecule type" value="Genomic_DNA"/>
</dbReference>
<dbReference type="OrthoDB" id="278280at2759"/>
<evidence type="ECO:0000256" key="4">
    <source>
        <dbReference type="SAM" id="MobiDB-lite"/>
    </source>
</evidence>
<dbReference type="GO" id="GO:0005829">
    <property type="term" value="C:cytosol"/>
    <property type="evidence" value="ECO:0007669"/>
    <property type="project" value="TreeGrafter"/>
</dbReference>
<name>A0A9K3KMZ0_9STRA</name>
<dbReference type="GO" id="GO:0002181">
    <property type="term" value="P:cytoplasmic translation"/>
    <property type="evidence" value="ECO:0007669"/>
    <property type="project" value="TreeGrafter"/>
</dbReference>
<comment type="caution">
    <text evidence="6">The sequence shown here is derived from an EMBL/GenBank/DDBJ whole genome shotgun (WGS) entry which is preliminary data.</text>
</comment>
<proteinExistence type="predicted"/>
<organism evidence="6 7">
    <name type="scientific">Nitzschia inconspicua</name>
    <dbReference type="NCBI Taxonomy" id="303405"/>
    <lineage>
        <taxon>Eukaryota</taxon>
        <taxon>Sar</taxon>
        <taxon>Stramenopiles</taxon>
        <taxon>Ochrophyta</taxon>
        <taxon>Bacillariophyta</taxon>
        <taxon>Bacillariophyceae</taxon>
        <taxon>Bacillariophycidae</taxon>
        <taxon>Bacillariales</taxon>
        <taxon>Bacillariaceae</taxon>
        <taxon>Nitzschia</taxon>
    </lineage>
</organism>
<evidence type="ECO:0000313" key="7">
    <source>
        <dbReference type="Proteomes" id="UP000693970"/>
    </source>
</evidence>
<feature type="region of interest" description="Disordered" evidence="4">
    <location>
        <begin position="164"/>
        <end position="187"/>
    </location>
</feature>
<accession>A0A9K3KMZ0</accession>
<evidence type="ECO:0000256" key="2">
    <source>
        <dbReference type="ARBA" id="ARBA00022771"/>
    </source>
</evidence>
<gene>
    <name evidence="6" type="ORF">IV203_005723</name>
</gene>
<dbReference type="PANTHER" id="PTHR12681:SF0">
    <property type="entry name" value="ZINC FINGER CCCH DOMAIN-CONTAINING PROTEIN 15"/>
    <property type="match status" value="1"/>
</dbReference>
<feature type="compositionally biased region" description="Basic and acidic residues" evidence="4">
    <location>
        <begin position="99"/>
        <end position="118"/>
    </location>
</feature>
<dbReference type="GO" id="GO:0008270">
    <property type="term" value="F:zinc ion binding"/>
    <property type="evidence" value="ECO:0007669"/>
    <property type="project" value="UniProtKB-KW"/>
</dbReference>
<dbReference type="PANTHER" id="PTHR12681">
    <property type="entry name" value="ZINC FINGER-CONTAINING PROTEIN P48ZNF"/>
    <property type="match status" value="1"/>
</dbReference>
<dbReference type="Pfam" id="PF16543">
    <property type="entry name" value="DFRP_C"/>
    <property type="match status" value="1"/>
</dbReference>
<keyword evidence="7" id="KW-1185">Reference proteome</keyword>
<keyword evidence="2" id="KW-0863">Zinc-finger</keyword>
<dbReference type="InterPro" id="IPR032378">
    <property type="entry name" value="ZC3H15/TMA46_C"/>
</dbReference>
<reference evidence="6" key="2">
    <citation type="submission" date="2021-04" db="EMBL/GenBank/DDBJ databases">
        <authorList>
            <person name="Podell S."/>
        </authorList>
    </citation>
    <scope>NUCLEOTIDE SEQUENCE</scope>
    <source>
        <strain evidence="6">Hildebrandi</strain>
    </source>
</reference>
<dbReference type="AlphaFoldDB" id="A0A9K3KMZ0"/>
<feature type="compositionally biased region" description="Polar residues" evidence="4">
    <location>
        <begin position="246"/>
        <end position="256"/>
    </location>
</feature>
<evidence type="ECO:0000256" key="3">
    <source>
        <dbReference type="ARBA" id="ARBA00022833"/>
    </source>
</evidence>
<evidence type="ECO:0000256" key="1">
    <source>
        <dbReference type="ARBA" id="ARBA00022723"/>
    </source>
</evidence>
<feature type="compositionally biased region" description="Low complexity" evidence="4">
    <location>
        <begin position="83"/>
        <end position="94"/>
    </location>
</feature>
<sequence length="285" mass="32048">MPPKKTQGASKKADQKKKNQAIEDRTFGLKNKNKSKKVQQYVQAVKTSVLNGGDRKQRMLEEQRKRQKAEAKARKKAMEEEANALFNEALGALNKKSTNLKEGKTEAKGRDADDDNTKKSTSRAMKMMYQMDAKEMEERLREDPNYVPTLEDQIEAERQQKVEELKKSGKGTPVTPETFAAWQEGKRKRRAAEAKKLVESELKKKKGGKGLAVLTGRALYEYKQELFNVAEDDTTPAGGATEMEDGNQNGNGNEIISNDVEKVAEKVQTDLFLEGDDDLDDLDDD</sequence>
<feature type="compositionally biased region" description="Basic and acidic residues" evidence="4">
    <location>
        <begin position="11"/>
        <end position="27"/>
    </location>
</feature>
<feature type="compositionally biased region" description="Basic and acidic residues" evidence="4">
    <location>
        <begin position="53"/>
        <end position="79"/>
    </location>
</feature>
<keyword evidence="3" id="KW-0862">Zinc</keyword>
<evidence type="ECO:0000259" key="5">
    <source>
        <dbReference type="Pfam" id="PF16543"/>
    </source>
</evidence>
<feature type="region of interest" description="Disordered" evidence="4">
    <location>
        <begin position="50"/>
        <end position="123"/>
    </location>
</feature>
<feature type="region of interest" description="Disordered" evidence="4">
    <location>
        <begin position="1"/>
        <end position="28"/>
    </location>
</feature>
<dbReference type="Proteomes" id="UP000693970">
    <property type="component" value="Unassembled WGS sequence"/>
</dbReference>
<keyword evidence="1" id="KW-0479">Metal-binding</keyword>
<reference evidence="6" key="1">
    <citation type="journal article" date="2021" name="Sci. Rep.">
        <title>Diploid genomic architecture of Nitzschia inconspicua, an elite biomass production diatom.</title>
        <authorList>
            <person name="Oliver A."/>
            <person name="Podell S."/>
            <person name="Pinowska A."/>
            <person name="Traller J.C."/>
            <person name="Smith S.R."/>
            <person name="McClure R."/>
            <person name="Beliaev A."/>
            <person name="Bohutskyi P."/>
            <person name="Hill E.A."/>
            <person name="Rabines A."/>
            <person name="Zheng H."/>
            <person name="Allen L.Z."/>
            <person name="Kuo A."/>
            <person name="Grigoriev I.V."/>
            <person name="Allen A.E."/>
            <person name="Hazlebeck D."/>
            <person name="Allen E.E."/>
        </authorList>
    </citation>
    <scope>NUCLEOTIDE SEQUENCE</scope>
    <source>
        <strain evidence="6">Hildebrandi</strain>
    </source>
</reference>
<feature type="domain" description="ZC3H15/TMA46 family C-terminal" evidence="5">
    <location>
        <begin position="149"/>
        <end position="235"/>
    </location>
</feature>